<protein>
    <submittedName>
        <fullName evidence="1">Uncharacterized protein</fullName>
    </submittedName>
</protein>
<reference evidence="1 2" key="1">
    <citation type="submission" date="2013-08" db="EMBL/GenBank/DDBJ databases">
        <authorList>
            <person name="Weinstock G."/>
            <person name="Sodergren E."/>
            <person name="Wylie T."/>
            <person name="Fulton L."/>
            <person name="Fulton R."/>
            <person name="Fronick C."/>
            <person name="O'Laughlin M."/>
            <person name="Godfrey J."/>
            <person name="Miner T."/>
            <person name="Herter B."/>
            <person name="Appelbaum E."/>
            <person name="Cordes M."/>
            <person name="Lek S."/>
            <person name="Wollam A."/>
            <person name="Pepin K.H."/>
            <person name="Palsikar V.B."/>
            <person name="Mitreva M."/>
            <person name="Wilson R.K."/>
        </authorList>
    </citation>
    <scope>NUCLEOTIDE SEQUENCE [LARGE SCALE GENOMIC DNA]</scope>
    <source>
        <strain evidence="1 2">ATCC 15930</strain>
    </source>
</reference>
<dbReference type="EMBL" id="JNGW01000084">
    <property type="protein sequence ID" value="KDR51972.1"/>
    <property type="molecule type" value="Genomic_DNA"/>
</dbReference>
<evidence type="ECO:0000313" key="2">
    <source>
        <dbReference type="Proteomes" id="UP000027442"/>
    </source>
</evidence>
<organism evidence="1 2">
    <name type="scientific">Hoylesella loescheii DSM 19665 = JCM 12249 = ATCC 15930</name>
    <dbReference type="NCBI Taxonomy" id="1122985"/>
    <lineage>
        <taxon>Bacteria</taxon>
        <taxon>Pseudomonadati</taxon>
        <taxon>Bacteroidota</taxon>
        <taxon>Bacteroidia</taxon>
        <taxon>Bacteroidales</taxon>
        <taxon>Prevotellaceae</taxon>
        <taxon>Hoylesella</taxon>
    </lineage>
</organism>
<dbReference type="HOGENOM" id="CLU_1702687_0_0_10"/>
<comment type="caution">
    <text evidence="1">The sequence shown here is derived from an EMBL/GenBank/DDBJ whole genome shotgun (WGS) entry which is preliminary data.</text>
</comment>
<sequence length="163" mass="18498">MKRLILCICIFLSLIPIDLWGQSKTGLQPSKLETEVLYDVEGIAYKQVWRKDGKVVRCCYLTRSGQEIENATWSMDVHWVSTLADKVLDKIRFDYANCTNVRGIVLLLAVPELNIAELRLTDVLPAKYKTMLLKAVREVESDITGLEGDAPILAHFPVRFTTN</sequence>
<proteinExistence type="predicted"/>
<dbReference type="RefSeq" id="WP_018968230.1">
    <property type="nucleotide sequence ID" value="NZ_KB899223.1"/>
</dbReference>
<accession>A0A069QH07</accession>
<dbReference type="PATRIC" id="fig|1122985.7.peg.2008"/>
<dbReference type="Proteomes" id="UP000027442">
    <property type="component" value="Unassembled WGS sequence"/>
</dbReference>
<name>A0A069QH07_HOYLO</name>
<keyword evidence="2" id="KW-1185">Reference proteome</keyword>
<gene>
    <name evidence="1" type="ORF">HMPREF1991_01939</name>
</gene>
<dbReference type="AlphaFoldDB" id="A0A069QH07"/>
<evidence type="ECO:0000313" key="1">
    <source>
        <dbReference type="EMBL" id="KDR51972.1"/>
    </source>
</evidence>